<proteinExistence type="predicted"/>
<gene>
    <name evidence="1" type="ORF">CAP51_05360</name>
</gene>
<dbReference type="AlphaFoldDB" id="A0A1Z9Z3J9"/>
<protein>
    <submittedName>
        <fullName evidence="1">Uncharacterized protein</fullName>
    </submittedName>
</protein>
<reference evidence="1 2" key="1">
    <citation type="submission" date="2017-05" db="EMBL/GenBank/DDBJ databases">
        <title>Acinetobacter populi ANC 5415 (= PBJ7), whole genome shotgun sequencing project.</title>
        <authorList>
            <person name="Nemec A."/>
            <person name="Radolfova-Krizova L."/>
        </authorList>
    </citation>
    <scope>NUCLEOTIDE SEQUENCE [LARGE SCALE GENOMIC DNA]</scope>
    <source>
        <strain evidence="1 2">PBJ7</strain>
    </source>
</reference>
<keyword evidence="2" id="KW-1185">Reference proteome</keyword>
<name>A0A1Z9Z3J9_9GAMM</name>
<comment type="caution">
    <text evidence="1">The sequence shown here is derived from an EMBL/GenBank/DDBJ whole genome shotgun (WGS) entry which is preliminary data.</text>
</comment>
<accession>A0A1Z9Z3J9</accession>
<dbReference type="EMBL" id="NEXX01000001">
    <property type="protein sequence ID" value="OUY09030.1"/>
    <property type="molecule type" value="Genomic_DNA"/>
</dbReference>
<sequence length="123" mass="13833">MTTINHNTDQEYSAKAMLAEAEAWLNAAMLNKGYCHYFAVVTADDSSPIGYHPSTESEYFYTLEEASAHQAALRQANPKRDYLLISGSVTSHYLKNAPHTKWVQQHQARLQKLQGAANEIQHP</sequence>
<evidence type="ECO:0000313" key="2">
    <source>
        <dbReference type="Proteomes" id="UP000196536"/>
    </source>
</evidence>
<evidence type="ECO:0000313" key="1">
    <source>
        <dbReference type="EMBL" id="OUY09030.1"/>
    </source>
</evidence>
<dbReference type="Proteomes" id="UP000196536">
    <property type="component" value="Unassembled WGS sequence"/>
</dbReference>
<dbReference type="RefSeq" id="WP_087619686.1">
    <property type="nucleotide sequence ID" value="NZ_NEXX01000001.1"/>
</dbReference>
<organism evidence="1 2">
    <name type="scientific">Acinetobacter populi</name>
    <dbReference type="NCBI Taxonomy" id="1582270"/>
    <lineage>
        <taxon>Bacteria</taxon>
        <taxon>Pseudomonadati</taxon>
        <taxon>Pseudomonadota</taxon>
        <taxon>Gammaproteobacteria</taxon>
        <taxon>Moraxellales</taxon>
        <taxon>Moraxellaceae</taxon>
        <taxon>Acinetobacter</taxon>
    </lineage>
</organism>